<dbReference type="GO" id="GO:0006310">
    <property type="term" value="P:DNA recombination"/>
    <property type="evidence" value="ECO:0007669"/>
    <property type="project" value="UniProtKB-KW"/>
</dbReference>
<dbReference type="GO" id="GO:0015074">
    <property type="term" value="P:DNA integration"/>
    <property type="evidence" value="ECO:0007669"/>
    <property type="project" value="UniProtKB-KW"/>
</dbReference>
<evidence type="ECO:0000259" key="5">
    <source>
        <dbReference type="PROSITE" id="PS51898"/>
    </source>
</evidence>
<dbReference type="InterPro" id="IPR024457">
    <property type="entry name" value="Putative_integrase_N"/>
</dbReference>
<dbReference type="EMBL" id="JABEQF010000003">
    <property type="protein sequence ID" value="MBB2189165.1"/>
    <property type="molecule type" value="Genomic_DNA"/>
</dbReference>
<dbReference type="Gene3D" id="1.10.443.10">
    <property type="entry name" value="Intergrase catalytic core"/>
    <property type="match status" value="1"/>
</dbReference>
<dbReference type="Pfam" id="PF00589">
    <property type="entry name" value="Phage_integrase"/>
    <property type="match status" value="1"/>
</dbReference>
<dbReference type="AlphaFoldDB" id="A0A7W4PCZ7"/>
<dbReference type="InterPro" id="IPR013762">
    <property type="entry name" value="Integrase-like_cat_sf"/>
</dbReference>
<dbReference type="Gene3D" id="1.10.150.130">
    <property type="match status" value="1"/>
</dbReference>
<dbReference type="Proteomes" id="UP000555756">
    <property type="component" value="Unassembled WGS sequence"/>
</dbReference>
<dbReference type="InterPro" id="IPR010998">
    <property type="entry name" value="Integrase_recombinase_N"/>
</dbReference>
<dbReference type="PANTHER" id="PTHR30349">
    <property type="entry name" value="PHAGE INTEGRASE-RELATED"/>
    <property type="match status" value="1"/>
</dbReference>
<accession>A0A7W4PCZ7</accession>
<keyword evidence="2" id="KW-0229">DNA integration</keyword>
<evidence type="ECO:0000256" key="4">
    <source>
        <dbReference type="ARBA" id="ARBA00023172"/>
    </source>
</evidence>
<evidence type="ECO:0000313" key="7">
    <source>
        <dbReference type="Proteomes" id="UP000555756"/>
    </source>
</evidence>
<dbReference type="SUPFAM" id="SSF56349">
    <property type="entry name" value="DNA breaking-rejoining enzymes"/>
    <property type="match status" value="1"/>
</dbReference>
<evidence type="ECO:0000256" key="1">
    <source>
        <dbReference type="ARBA" id="ARBA00008857"/>
    </source>
</evidence>
<feature type="domain" description="Tyr recombinase" evidence="5">
    <location>
        <begin position="155"/>
        <end position="327"/>
    </location>
</feature>
<keyword evidence="7" id="KW-1185">Reference proteome</keyword>
<proteinExistence type="inferred from homology"/>
<comment type="caution">
    <text evidence="6">The sequence shown here is derived from an EMBL/GenBank/DDBJ whole genome shotgun (WGS) entry which is preliminary data.</text>
</comment>
<evidence type="ECO:0000313" key="6">
    <source>
        <dbReference type="EMBL" id="MBB2189165.1"/>
    </source>
</evidence>
<dbReference type="InterPro" id="IPR011010">
    <property type="entry name" value="DNA_brk_join_enz"/>
</dbReference>
<name>A0A7W4PCZ7_9PROT</name>
<keyword evidence="3" id="KW-0238">DNA-binding</keyword>
<sequence>MPANDKPRLCRVAGRDTWHIYHQRKRLSTGCTDRASAELVLSKYVADLSRPQTQAVGISQILDLYLADRRDALKPGADRLAFAHKQVSAWFGERPVEAITDPECRAYLRNRLANGISTSTVRTEMQALRAALRWAAKEKLTAEAPHIPLPPRAVPRERWLTRDEAQALIKGCGSHHMRLFVILALGTGARVASLLELPWSRVDFDGRVIDLRDPTRPRTSKGRARVPVNDGLLAALQEAHAVRETDWVIEWAGNKVASIKRGFRAAAERAGLQGVTPHTLRHTAATWMAQAGVPLWEVAGFLGHSNTRMVEDTYAHHSPGHLKAASRVLDMSILQQFPVARVNTDTEKLTESRGAKCSNSCGGNDLTD</sequence>
<keyword evidence="4" id="KW-0233">DNA recombination</keyword>
<dbReference type="PANTHER" id="PTHR30349:SF64">
    <property type="entry name" value="PROPHAGE INTEGRASE INTD-RELATED"/>
    <property type="match status" value="1"/>
</dbReference>
<evidence type="ECO:0000256" key="2">
    <source>
        <dbReference type="ARBA" id="ARBA00022908"/>
    </source>
</evidence>
<comment type="similarity">
    <text evidence="1">Belongs to the 'phage' integrase family.</text>
</comment>
<dbReference type="Pfam" id="PF12834">
    <property type="entry name" value="Phage_int_SAM_2"/>
    <property type="match status" value="1"/>
</dbReference>
<dbReference type="RefSeq" id="WP_183118361.1">
    <property type="nucleotide sequence ID" value="NZ_JABEQF010000003.1"/>
</dbReference>
<dbReference type="CDD" id="cd00796">
    <property type="entry name" value="INT_Rci_Hp1_C"/>
    <property type="match status" value="1"/>
</dbReference>
<dbReference type="PROSITE" id="PS51898">
    <property type="entry name" value="TYR_RECOMBINASE"/>
    <property type="match status" value="1"/>
</dbReference>
<dbReference type="InterPro" id="IPR002104">
    <property type="entry name" value="Integrase_catalytic"/>
</dbReference>
<protein>
    <submittedName>
        <fullName evidence="6">Site-specific integrase</fullName>
    </submittedName>
</protein>
<gene>
    <name evidence="6" type="ORF">HLH34_04200</name>
</gene>
<organism evidence="6 7">
    <name type="scientific">Gluconacetobacter azotocaptans</name>
    <dbReference type="NCBI Taxonomy" id="142834"/>
    <lineage>
        <taxon>Bacteria</taxon>
        <taxon>Pseudomonadati</taxon>
        <taxon>Pseudomonadota</taxon>
        <taxon>Alphaproteobacteria</taxon>
        <taxon>Acetobacterales</taxon>
        <taxon>Acetobacteraceae</taxon>
        <taxon>Gluconacetobacter</taxon>
    </lineage>
</organism>
<dbReference type="InterPro" id="IPR050090">
    <property type="entry name" value="Tyrosine_recombinase_XerCD"/>
</dbReference>
<evidence type="ECO:0000256" key="3">
    <source>
        <dbReference type="ARBA" id="ARBA00023125"/>
    </source>
</evidence>
<dbReference type="GO" id="GO:0003677">
    <property type="term" value="F:DNA binding"/>
    <property type="evidence" value="ECO:0007669"/>
    <property type="project" value="UniProtKB-KW"/>
</dbReference>
<reference evidence="6 7" key="1">
    <citation type="submission" date="2020-04" db="EMBL/GenBank/DDBJ databases">
        <title>Description of novel Gluconacetobacter.</title>
        <authorList>
            <person name="Sombolestani A."/>
        </authorList>
    </citation>
    <scope>NUCLEOTIDE SEQUENCE [LARGE SCALE GENOMIC DNA]</scope>
    <source>
        <strain evidence="6 7">LMG 21311</strain>
    </source>
</reference>